<keyword evidence="1" id="KW-0560">Oxidoreductase</keyword>
<keyword evidence="1" id="KW-0472">Membrane</keyword>
<keyword evidence="4" id="KW-1185">Reference proteome</keyword>
<keyword evidence="1" id="KW-1133">Transmembrane helix</keyword>
<name>A0A498IMV5_MALDO</name>
<gene>
    <name evidence="3" type="ORF">DVH24_005718</name>
</gene>
<accession>A0A498IMV5</accession>
<dbReference type="PANTHER" id="PTHR11011">
    <property type="entry name" value="MALE STERILITY PROTEIN 2-RELATED"/>
    <property type="match status" value="1"/>
</dbReference>
<comment type="caution">
    <text evidence="3">The sequence shown here is derived from an EMBL/GenBank/DDBJ whole genome shotgun (WGS) entry which is preliminary data.</text>
</comment>
<evidence type="ECO:0000313" key="4">
    <source>
        <dbReference type="Proteomes" id="UP000290289"/>
    </source>
</evidence>
<feature type="transmembrane region" description="Helical" evidence="1">
    <location>
        <begin position="31"/>
        <end position="52"/>
    </location>
</feature>
<dbReference type="EMBL" id="RDQH01000337">
    <property type="protein sequence ID" value="RXH83465.1"/>
    <property type="molecule type" value="Genomic_DNA"/>
</dbReference>
<evidence type="ECO:0000259" key="2">
    <source>
        <dbReference type="Pfam" id="PF07993"/>
    </source>
</evidence>
<keyword evidence="1" id="KW-0444">Lipid biosynthesis</keyword>
<feature type="domain" description="Thioester reductase (TE)" evidence="2">
    <location>
        <begin position="63"/>
        <end position="198"/>
    </location>
</feature>
<dbReference type="GO" id="GO:0035336">
    <property type="term" value="P:long-chain fatty-acyl-CoA metabolic process"/>
    <property type="evidence" value="ECO:0007669"/>
    <property type="project" value="TreeGrafter"/>
</dbReference>
<keyword evidence="1" id="KW-0443">Lipid metabolism</keyword>
<keyword evidence="1" id="KW-0521">NADP</keyword>
<dbReference type="SUPFAM" id="SSF51735">
    <property type="entry name" value="NAD(P)-binding Rossmann-fold domains"/>
    <property type="match status" value="1"/>
</dbReference>
<proteinExistence type="inferred from homology"/>
<dbReference type="InterPro" id="IPR026055">
    <property type="entry name" value="FAR"/>
</dbReference>
<evidence type="ECO:0000313" key="3">
    <source>
        <dbReference type="EMBL" id="RXH83465.1"/>
    </source>
</evidence>
<dbReference type="InterPro" id="IPR036291">
    <property type="entry name" value="NAD(P)-bd_dom_sf"/>
</dbReference>
<dbReference type="PANTHER" id="PTHR11011:SF99">
    <property type="entry name" value="FATTY ACYL-COA REDUCTASE 3"/>
    <property type="match status" value="1"/>
</dbReference>
<dbReference type="Gene3D" id="3.40.50.720">
    <property type="entry name" value="NAD(P)-binding Rossmann-like Domain"/>
    <property type="match status" value="1"/>
</dbReference>
<dbReference type="STRING" id="3750.A0A498IMV5"/>
<dbReference type="InterPro" id="IPR013120">
    <property type="entry name" value="FAR_NAD-bd"/>
</dbReference>
<evidence type="ECO:0000256" key="1">
    <source>
        <dbReference type="RuleBase" id="RU363097"/>
    </source>
</evidence>
<dbReference type="Pfam" id="PF07993">
    <property type="entry name" value="NAD_binding_4"/>
    <property type="match status" value="1"/>
</dbReference>
<dbReference type="GO" id="GO:0010345">
    <property type="term" value="P:suberin biosynthetic process"/>
    <property type="evidence" value="ECO:0007669"/>
    <property type="project" value="TreeGrafter"/>
</dbReference>
<dbReference type="EC" id="1.2.1.84" evidence="1"/>
<dbReference type="GO" id="GO:0102965">
    <property type="term" value="F:alcohol-forming long-chain fatty acyl-CoA reductase activity"/>
    <property type="evidence" value="ECO:0007669"/>
    <property type="project" value="UniProtKB-EC"/>
</dbReference>
<comment type="similarity">
    <text evidence="1">Belongs to the fatty acyl-CoA reductase family.</text>
</comment>
<dbReference type="GO" id="GO:0080019">
    <property type="term" value="F:alcohol-forming very long-chain fatty acyl-CoA reductase activity"/>
    <property type="evidence" value="ECO:0007669"/>
    <property type="project" value="InterPro"/>
</dbReference>
<protein>
    <recommendedName>
        <fullName evidence="1">Fatty acyl-CoA reductase</fullName>
        <ecNumber evidence="1">1.2.1.84</ecNumber>
    </recommendedName>
</protein>
<comment type="catalytic activity">
    <reaction evidence="1">
        <text>a long-chain fatty acyl-CoA + 2 NADPH + 2 H(+) = a long-chain primary fatty alcohol + 2 NADP(+) + CoA</text>
        <dbReference type="Rhea" id="RHEA:52716"/>
        <dbReference type="ChEBI" id="CHEBI:15378"/>
        <dbReference type="ChEBI" id="CHEBI:57287"/>
        <dbReference type="ChEBI" id="CHEBI:57783"/>
        <dbReference type="ChEBI" id="CHEBI:58349"/>
        <dbReference type="ChEBI" id="CHEBI:77396"/>
        <dbReference type="ChEBI" id="CHEBI:83139"/>
        <dbReference type="EC" id="1.2.1.84"/>
    </reaction>
</comment>
<comment type="function">
    <text evidence="1">Catalyzes the reduction of fatty acyl-CoA to fatty alcohols.</text>
</comment>
<dbReference type="AlphaFoldDB" id="A0A498IMV5"/>
<sequence>MELESILRFIENKNILVTGATGFLAKSTIRFYLLSLSLFSLSLCLCLCFSYTHLICLNNVYAVFVEKILRVQPNVKKLYLLLRAPDTKSATQRLNNEIIGKDLFRVLKEKWEAGMNSIISEKLTVVPGDISREDLGLNDSSLREEMLSHIDVIVNLAATTNFDERYDIALALNTLGAMHVLNFAKQCIQLQVLVHVSTG</sequence>
<organism evidence="3 4">
    <name type="scientific">Malus domestica</name>
    <name type="common">Apple</name>
    <name type="synonym">Pyrus malus</name>
    <dbReference type="NCBI Taxonomy" id="3750"/>
    <lineage>
        <taxon>Eukaryota</taxon>
        <taxon>Viridiplantae</taxon>
        <taxon>Streptophyta</taxon>
        <taxon>Embryophyta</taxon>
        <taxon>Tracheophyta</taxon>
        <taxon>Spermatophyta</taxon>
        <taxon>Magnoliopsida</taxon>
        <taxon>eudicotyledons</taxon>
        <taxon>Gunneridae</taxon>
        <taxon>Pentapetalae</taxon>
        <taxon>rosids</taxon>
        <taxon>fabids</taxon>
        <taxon>Rosales</taxon>
        <taxon>Rosaceae</taxon>
        <taxon>Amygdaloideae</taxon>
        <taxon>Maleae</taxon>
        <taxon>Malus</taxon>
    </lineage>
</organism>
<dbReference type="Proteomes" id="UP000290289">
    <property type="component" value="Chromosome 11"/>
</dbReference>
<keyword evidence="1" id="KW-0812">Transmembrane</keyword>
<reference evidence="3 4" key="1">
    <citation type="submission" date="2018-10" db="EMBL/GenBank/DDBJ databases">
        <title>A high-quality apple genome assembly.</title>
        <authorList>
            <person name="Hu J."/>
        </authorList>
    </citation>
    <scope>NUCLEOTIDE SEQUENCE [LARGE SCALE GENOMIC DNA]</scope>
    <source>
        <strain evidence="4">cv. HFTH1</strain>
        <tissue evidence="3">Young leaf</tissue>
    </source>
</reference>